<keyword evidence="9" id="KW-0460">Magnesium</keyword>
<evidence type="ECO:0000256" key="4">
    <source>
        <dbReference type="ARBA" id="ARBA00022475"/>
    </source>
</evidence>
<evidence type="ECO:0000313" key="17">
    <source>
        <dbReference type="EMBL" id="MDF8335754.1"/>
    </source>
</evidence>
<dbReference type="InterPro" id="IPR035889">
    <property type="entry name" value="Light-harvesting_complex"/>
</dbReference>
<evidence type="ECO:0000256" key="9">
    <source>
        <dbReference type="ARBA" id="ARBA00022842"/>
    </source>
</evidence>
<dbReference type="EMBL" id="JAROCY010000039">
    <property type="protein sequence ID" value="MDF8335754.1"/>
    <property type="molecule type" value="Genomic_DNA"/>
</dbReference>
<evidence type="ECO:0000259" key="16">
    <source>
        <dbReference type="Pfam" id="PF00556"/>
    </source>
</evidence>
<keyword evidence="10" id="KW-0076">Bacteriochlorophyll</keyword>
<keyword evidence="13 15" id="KW-0472">Membrane</keyword>
<gene>
    <name evidence="17" type="primary">pufB</name>
    <name evidence="17" type="ORF">POM99_21330</name>
</gene>
<evidence type="ECO:0000256" key="8">
    <source>
        <dbReference type="ARBA" id="ARBA00022723"/>
    </source>
</evidence>
<dbReference type="PRINTS" id="PR00674">
    <property type="entry name" value="LIGHTHARVSTB"/>
</dbReference>
<keyword evidence="18" id="KW-1185">Reference proteome</keyword>
<dbReference type="NCBIfam" id="NF040862">
    <property type="entry name" value="pufB_517_ASD"/>
    <property type="match status" value="1"/>
</dbReference>
<reference evidence="17 18" key="1">
    <citation type="submission" date="2023-03" db="EMBL/GenBank/DDBJ databases">
        <title>Novosphingobium cyanobacteriorum sp. nov., isolated from a eutrophic reservoir during the Microcystis bloom period.</title>
        <authorList>
            <person name="Kang M."/>
            <person name="Le V."/>
            <person name="Ko S.-R."/>
            <person name="Lee S.-A."/>
            <person name="Ahn C.-Y."/>
        </authorList>
    </citation>
    <scope>NUCLEOTIDE SEQUENCE [LARGE SCALE GENOMIC DNA]</scope>
    <source>
        <strain evidence="17 18">HBC54</strain>
    </source>
</reference>
<proteinExistence type="inferred from homology"/>
<evidence type="ECO:0000256" key="10">
    <source>
        <dbReference type="ARBA" id="ARBA00022956"/>
    </source>
</evidence>
<dbReference type="InterPro" id="IPR023624">
    <property type="entry name" value="Antenna_beta_dom_sf"/>
</dbReference>
<evidence type="ECO:0000256" key="2">
    <source>
        <dbReference type="ARBA" id="ARBA00004249"/>
    </source>
</evidence>
<keyword evidence="14" id="KW-0437">Light-harvesting polypeptide</keyword>
<keyword evidence="7 15" id="KW-0812">Transmembrane</keyword>
<evidence type="ECO:0000256" key="1">
    <source>
        <dbReference type="ARBA" id="ARBA00002455"/>
    </source>
</evidence>
<dbReference type="RefSeq" id="WP_277280734.1">
    <property type="nucleotide sequence ID" value="NZ_JAROCY010000039.1"/>
</dbReference>
<comment type="similarity">
    <text evidence="3">Belongs to the antenna complex beta subunit family.</text>
</comment>
<comment type="subcellular location">
    <subcellularLocation>
        <location evidence="2">Cell inner membrane</location>
        <topology evidence="2">Single-pass type II membrane protein</topology>
    </subcellularLocation>
</comment>
<accession>A0ABT6CPA6</accession>
<keyword evidence="8" id="KW-0479">Metal-binding</keyword>
<evidence type="ECO:0000256" key="7">
    <source>
        <dbReference type="ARBA" id="ARBA00022692"/>
    </source>
</evidence>
<evidence type="ECO:0000313" key="18">
    <source>
        <dbReference type="Proteomes" id="UP001222770"/>
    </source>
</evidence>
<evidence type="ECO:0000256" key="5">
    <source>
        <dbReference type="ARBA" id="ARBA00022494"/>
    </source>
</evidence>
<protein>
    <submittedName>
        <fullName evidence="17">Light-harvesting antenna LH1, beta subunit</fullName>
    </submittedName>
</protein>
<dbReference type="InterPro" id="IPR002362">
    <property type="entry name" value="LHB-1/5"/>
</dbReference>
<evidence type="ECO:0000256" key="14">
    <source>
        <dbReference type="ARBA" id="ARBA00023243"/>
    </source>
</evidence>
<evidence type="ECO:0000256" key="6">
    <source>
        <dbReference type="ARBA" id="ARBA00022549"/>
    </source>
</evidence>
<keyword evidence="11 15" id="KW-1133">Transmembrane helix</keyword>
<comment type="caution">
    <text evidence="17">The sequence shown here is derived from an EMBL/GenBank/DDBJ whole genome shotgun (WGS) entry which is preliminary data.</text>
</comment>
<feature type="domain" description="Antenna complex alpha/beta subunit" evidence="16">
    <location>
        <begin position="17"/>
        <end position="48"/>
    </location>
</feature>
<comment type="function">
    <text evidence="1">Antenna complexes are light-harvesting systems, which transfer the excitation energy to the reaction centers.</text>
</comment>
<dbReference type="SUPFAM" id="SSF56918">
    <property type="entry name" value="Light-harvesting complex subunits"/>
    <property type="match status" value="1"/>
</dbReference>
<evidence type="ECO:0000256" key="13">
    <source>
        <dbReference type="ARBA" id="ARBA00023136"/>
    </source>
</evidence>
<sequence length="55" mass="6468">MSDRDDRFGLRTYLTPEEAKEFHKLFISSFLGFTAVAVVAHILVWMWTHILQVSR</sequence>
<organism evidence="17 18">
    <name type="scientific">Novosphingobium cyanobacteriorum</name>
    <dbReference type="NCBI Taxonomy" id="3024215"/>
    <lineage>
        <taxon>Bacteria</taxon>
        <taxon>Pseudomonadati</taxon>
        <taxon>Pseudomonadota</taxon>
        <taxon>Alphaproteobacteria</taxon>
        <taxon>Sphingomonadales</taxon>
        <taxon>Sphingomonadaceae</taxon>
        <taxon>Novosphingobium</taxon>
    </lineage>
</organism>
<keyword evidence="5" id="KW-0148">Chlorophyll</keyword>
<keyword evidence="4" id="KW-1003">Cell membrane</keyword>
<dbReference type="Proteomes" id="UP001222770">
    <property type="component" value="Unassembled WGS sequence"/>
</dbReference>
<dbReference type="Pfam" id="PF00556">
    <property type="entry name" value="LHC"/>
    <property type="match status" value="1"/>
</dbReference>
<evidence type="ECO:0000256" key="3">
    <source>
        <dbReference type="ARBA" id="ARBA00011052"/>
    </source>
</evidence>
<evidence type="ECO:0000256" key="11">
    <source>
        <dbReference type="ARBA" id="ARBA00022989"/>
    </source>
</evidence>
<evidence type="ECO:0000256" key="12">
    <source>
        <dbReference type="ARBA" id="ARBA00022991"/>
    </source>
</evidence>
<feature type="transmembrane region" description="Helical" evidence="15">
    <location>
        <begin position="25"/>
        <end position="47"/>
    </location>
</feature>
<evidence type="ECO:0000256" key="15">
    <source>
        <dbReference type="SAM" id="Phobius"/>
    </source>
</evidence>
<dbReference type="InterPro" id="IPR000066">
    <property type="entry name" value="Antenna_a/b"/>
</dbReference>
<keyword evidence="12" id="KW-0157">Chromophore</keyword>
<name>A0ABT6CPA6_9SPHN</name>
<keyword evidence="6" id="KW-0042">Antenna complex</keyword>
<dbReference type="Gene3D" id="1.20.5.250">
    <property type="match status" value="1"/>
</dbReference>